<dbReference type="RefSeq" id="WP_203958236.1">
    <property type="nucleotide sequence ID" value="NZ_BOOO01000050.1"/>
</dbReference>
<dbReference type="SUPFAM" id="SSF46689">
    <property type="entry name" value="Homeodomain-like"/>
    <property type="match status" value="1"/>
</dbReference>
<dbReference type="GO" id="GO:0003700">
    <property type="term" value="F:DNA-binding transcription factor activity"/>
    <property type="evidence" value="ECO:0007669"/>
    <property type="project" value="TreeGrafter"/>
</dbReference>
<evidence type="ECO:0000313" key="7">
    <source>
        <dbReference type="EMBL" id="GII34442.1"/>
    </source>
</evidence>
<keyword evidence="2" id="KW-0805">Transcription regulation</keyword>
<dbReference type="EMBL" id="BOOO01000050">
    <property type="protein sequence ID" value="GII34442.1"/>
    <property type="molecule type" value="Genomic_DNA"/>
</dbReference>
<evidence type="ECO:0000256" key="3">
    <source>
        <dbReference type="ARBA" id="ARBA00023125"/>
    </source>
</evidence>
<evidence type="ECO:0000256" key="2">
    <source>
        <dbReference type="ARBA" id="ARBA00023015"/>
    </source>
</evidence>
<dbReference type="InterPro" id="IPR039538">
    <property type="entry name" value="BetI_C"/>
</dbReference>
<dbReference type="PROSITE" id="PS50977">
    <property type="entry name" value="HTH_TETR_2"/>
    <property type="match status" value="1"/>
</dbReference>
<comment type="caution">
    <text evidence="7">The sequence shown here is derived from an EMBL/GenBank/DDBJ whole genome shotgun (WGS) entry which is preliminary data.</text>
</comment>
<dbReference type="InterPro" id="IPR050109">
    <property type="entry name" value="HTH-type_TetR-like_transc_reg"/>
</dbReference>
<dbReference type="InterPro" id="IPR036271">
    <property type="entry name" value="Tet_transcr_reg_TetR-rel_C_sf"/>
</dbReference>
<evidence type="ECO:0000256" key="1">
    <source>
        <dbReference type="ARBA" id="ARBA00022491"/>
    </source>
</evidence>
<dbReference type="GO" id="GO:0000976">
    <property type="term" value="F:transcription cis-regulatory region binding"/>
    <property type="evidence" value="ECO:0007669"/>
    <property type="project" value="TreeGrafter"/>
</dbReference>
<proteinExistence type="predicted"/>
<evidence type="ECO:0000313" key="8">
    <source>
        <dbReference type="Proteomes" id="UP000650628"/>
    </source>
</evidence>
<name>A0A8J3TY83_9ACTN</name>
<feature type="DNA-binding region" description="H-T-H motif" evidence="5">
    <location>
        <begin position="31"/>
        <end position="50"/>
    </location>
</feature>
<feature type="domain" description="HTH tetR-type" evidence="6">
    <location>
        <begin position="8"/>
        <end position="68"/>
    </location>
</feature>
<dbReference type="InterPro" id="IPR001647">
    <property type="entry name" value="HTH_TetR"/>
</dbReference>
<dbReference type="Gene3D" id="1.10.357.10">
    <property type="entry name" value="Tetracycline Repressor, domain 2"/>
    <property type="match status" value="1"/>
</dbReference>
<gene>
    <name evidence="7" type="ORF">Pmi06nite_78840</name>
</gene>
<evidence type="ECO:0000259" key="6">
    <source>
        <dbReference type="PROSITE" id="PS50977"/>
    </source>
</evidence>
<dbReference type="Pfam" id="PF00440">
    <property type="entry name" value="TetR_N"/>
    <property type="match status" value="1"/>
</dbReference>
<dbReference type="PANTHER" id="PTHR30055">
    <property type="entry name" value="HTH-TYPE TRANSCRIPTIONAL REGULATOR RUTR"/>
    <property type="match status" value="1"/>
</dbReference>
<dbReference type="InterPro" id="IPR009057">
    <property type="entry name" value="Homeodomain-like_sf"/>
</dbReference>
<keyword evidence="1" id="KW-0678">Repressor</keyword>
<keyword evidence="3 5" id="KW-0238">DNA-binding</keyword>
<keyword evidence="8" id="KW-1185">Reference proteome</keyword>
<organism evidence="7 8">
    <name type="scientific">Planotetraspora mira</name>
    <dbReference type="NCBI Taxonomy" id="58121"/>
    <lineage>
        <taxon>Bacteria</taxon>
        <taxon>Bacillati</taxon>
        <taxon>Actinomycetota</taxon>
        <taxon>Actinomycetes</taxon>
        <taxon>Streptosporangiales</taxon>
        <taxon>Streptosporangiaceae</taxon>
        <taxon>Planotetraspora</taxon>
    </lineage>
</organism>
<accession>A0A8J3TY83</accession>
<dbReference type="Proteomes" id="UP000650628">
    <property type="component" value="Unassembled WGS sequence"/>
</dbReference>
<dbReference type="SUPFAM" id="SSF48498">
    <property type="entry name" value="Tetracyclin repressor-like, C-terminal domain"/>
    <property type="match status" value="1"/>
</dbReference>
<protein>
    <submittedName>
        <fullName evidence="7">Transcriptional regulator</fullName>
    </submittedName>
</protein>
<evidence type="ECO:0000256" key="5">
    <source>
        <dbReference type="PROSITE-ProRule" id="PRU00335"/>
    </source>
</evidence>
<evidence type="ECO:0000256" key="4">
    <source>
        <dbReference type="ARBA" id="ARBA00023163"/>
    </source>
</evidence>
<keyword evidence="4" id="KW-0804">Transcription</keyword>
<reference evidence="7 8" key="1">
    <citation type="submission" date="2021-01" db="EMBL/GenBank/DDBJ databases">
        <title>Whole genome shotgun sequence of Planotetraspora mira NBRC 15435.</title>
        <authorList>
            <person name="Komaki H."/>
            <person name="Tamura T."/>
        </authorList>
    </citation>
    <scope>NUCLEOTIDE SEQUENCE [LARGE SCALE GENOMIC DNA]</scope>
    <source>
        <strain evidence="7 8">NBRC 15435</strain>
    </source>
</reference>
<dbReference type="AlphaFoldDB" id="A0A8J3TY83"/>
<dbReference type="Pfam" id="PF13977">
    <property type="entry name" value="TetR_C_6"/>
    <property type="match status" value="1"/>
</dbReference>
<dbReference type="PANTHER" id="PTHR30055:SF234">
    <property type="entry name" value="HTH-TYPE TRANSCRIPTIONAL REGULATOR BETI"/>
    <property type="match status" value="1"/>
</dbReference>
<sequence>MPKIVDHEARRRHIADALLRIASREGLDAVSLREVAAEAGVSMGMVQHYFATKDQMLMFAMIQLNARIGERVATAMDAPSPRAFLRAAILELLPLDDERRSEARIGLAFLARSVVADEPADLLRQALPYVIGFYAEQIRAAQELGQVRADLDAGIEAVILYTMAQGLVNPALIGHLSPEEVVATVDYHLDRLFLTSG</sequence>